<protein>
    <submittedName>
        <fullName evidence="6">AraC family transcriptional regulator</fullName>
    </submittedName>
</protein>
<dbReference type="InterPro" id="IPR020449">
    <property type="entry name" value="Tscrpt_reg_AraC-type_HTH"/>
</dbReference>
<dbReference type="GO" id="GO:0003700">
    <property type="term" value="F:DNA-binding transcription factor activity"/>
    <property type="evidence" value="ECO:0007669"/>
    <property type="project" value="InterPro"/>
</dbReference>
<dbReference type="InterPro" id="IPR018060">
    <property type="entry name" value="HTH_AraC"/>
</dbReference>
<evidence type="ECO:0000256" key="4">
    <source>
        <dbReference type="SAM" id="Phobius"/>
    </source>
</evidence>
<evidence type="ECO:0000313" key="7">
    <source>
        <dbReference type="Proteomes" id="UP000293142"/>
    </source>
</evidence>
<accession>A0A4Q9DG48</accession>
<dbReference type="Pfam" id="PF12833">
    <property type="entry name" value="HTH_18"/>
    <property type="match status" value="1"/>
</dbReference>
<dbReference type="Gene3D" id="1.10.10.60">
    <property type="entry name" value="Homeodomain-like"/>
    <property type="match status" value="2"/>
</dbReference>
<feature type="transmembrane region" description="Helical" evidence="4">
    <location>
        <begin position="272"/>
        <end position="291"/>
    </location>
</feature>
<dbReference type="Proteomes" id="UP000293142">
    <property type="component" value="Unassembled WGS sequence"/>
</dbReference>
<keyword evidence="2" id="KW-0238">DNA-binding</keyword>
<dbReference type="PROSITE" id="PS00041">
    <property type="entry name" value="HTH_ARAC_FAMILY_1"/>
    <property type="match status" value="1"/>
</dbReference>
<sequence length="751" mass="85536">MKTNRWFYRMLLSYLPVFLVSITLVMVLSLASLGIVSKRMALKMNEAYTNYAMEVIDGTLHSIEQLIYKEIETNSKLKQFFYHSQWDNTYYTIREPSQKMLEIITTIPMIDSIYLIRIDDNTVLSQNMSSSLDQFGDKAFIESMIGRNFPELWTSRRTFSEFPGQEKQKTVVSLVKRVPQISGGQGMVVVNVNTDEIEKIIAGLTHSDTVYFKLADGDGHLLNSSGAAGDLPAETAEAAKTLSKVKSDYTGWEIYSGLKNAGQFDFVIRSTYISGLAGIAALVIGMVWIIIVTRRNYKPIESITARIQAYIDEKNGSPLESPQKDEFQFIESTMDRMIEQSHRHMAEQQKYMSLKRQSDIRHLFEGGERLPIEEWRTSGIWNPAWEQGSSIVALVEIDHAYTFNRTYSGQDKLLFKFALANVLKEIAETRFSEVWAEWITDRCLGAVYFGPNGNGSTIFSEQCAAMQEQLREWTANNLPFTVTIAIGEAVSSLSEIPASYSAAQKALSYKASLGCNRLINHGVNNGNTAGEVYEHLQTIRTIARSFMLGEAWRDDLTRLFEQLGGGMFSNEDFRSLADYFQYHIRMEVMKLPEEYQAVWQQVYSAQLTELLEQSESFGELLPTLESLLEAAHQELALLRESRGKFALSRKMRAYIDEHFSNPDLSLVHLSEAFGVSSKYVSQLFKEENGENFVDYLAYVRMEKAKRLLVETDMKVQDISAEVGYMHTFSFTRVFKKTVGMTPGEYRKQREG</sequence>
<dbReference type="PANTHER" id="PTHR43280:SF2">
    <property type="entry name" value="HTH-TYPE TRANSCRIPTIONAL REGULATOR EXSA"/>
    <property type="match status" value="1"/>
</dbReference>
<dbReference type="InterPro" id="IPR009057">
    <property type="entry name" value="Homeodomain-like_sf"/>
</dbReference>
<dbReference type="GO" id="GO:0043565">
    <property type="term" value="F:sequence-specific DNA binding"/>
    <property type="evidence" value="ECO:0007669"/>
    <property type="project" value="InterPro"/>
</dbReference>
<dbReference type="InterPro" id="IPR018062">
    <property type="entry name" value="HTH_AraC-typ_CS"/>
</dbReference>
<keyword evidence="3" id="KW-0804">Transcription</keyword>
<evidence type="ECO:0000256" key="2">
    <source>
        <dbReference type="ARBA" id="ARBA00023125"/>
    </source>
</evidence>
<dbReference type="InterPro" id="IPR041522">
    <property type="entry name" value="CdaR_GGDEF"/>
</dbReference>
<dbReference type="PRINTS" id="PR00032">
    <property type="entry name" value="HTHARAC"/>
</dbReference>
<name>A0A4Q9DG48_9BACL</name>
<dbReference type="EMBL" id="SIRE01000038">
    <property type="protein sequence ID" value="TBL69389.1"/>
    <property type="molecule type" value="Genomic_DNA"/>
</dbReference>
<keyword evidence="1" id="KW-0805">Transcription regulation</keyword>
<dbReference type="PANTHER" id="PTHR43280">
    <property type="entry name" value="ARAC-FAMILY TRANSCRIPTIONAL REGULATOR"/>
    <property type="match status" value="1"/>
</dbReference>
<organism evidence="6 7">
    <name type="scientific">Paenibacillus thalictri</name>
    <dbReference type="NCBI Taxonomy" id="2527873"/>
    <lineage>
        <taxon>Bacteria</taxon>
        <taxon>Bacillati</taxon>
        <taxon>Bacillota</taxon>
        <taxon>Bacilli</taxon>
        <taxon>Bacillales</taxon>
        <taxon>Paenibacillaceae</taxon>
        <taxon>Paenibacillus</taxon>
    </lineage>
</organism>
<reference evidence="6 7" key="1">
    <citation type="submission" date="2019-02" db="EMBL/GenBank/DDBJ databases">
        <title>Paenibacillus sp. nov., isolated from surface-sterilized tissue of Thalictrum simplex L.</title>
        <authorList>
            <person name="Tuo L."/>
        </authorList>
    </citation>
    <scope>NUCLEOTIDE SEQUENCE [LARGE SCALE GENOMIC DNA]</scope>
    <source>
        <strain evidence="6 7">N2SHLJ1</strain>
    </source>
</reference>
<dbReference type="PROSITE" id="PS01124">
    <property type="entry name" value="HTH_ARAC_FAMILY_2"/>
    <property type="match status" value="1"/>
</dbReference>
<gene>
    <name evidence="6" type="ORF">EYB31_35975</name>
</gene>
<keyword evidence="7" id="KW-1185">Reference proteome</keyword>
<keyword evidence="4" id="KW-1133">Transmembrane helix</keyword>
<feature type="domain" description="HTH araC/xylS-type" evidence="5">
    <location>
        <begin position="649"/>
        <end position="748"/>
    </location>
</feature>
<evidence type="ECO:0000259" key="5">
    <source>
        <dbReference type="PROSITE" id="PS01124"/>
    </source>
</evidence>
<keyword evidence="4" id="KW-0472">Membrane</keyword>
<comment type="caution">
    <text evidence="6">The sequence shown here is derived from an EMBL/GenBank/DDBJ whole genome shotgun (WGS) entry which is preliminary data.</text>
</comment>
<dbReference type="SUPFAM" id="SSF46689">
    <property type="entry name" value="Homeodomain-like"/>
    <property type="match status" value="1"/>
</dbReference>
<evidence type="ECO:0000256" key="1">
    <source>
        <dbReference type="ARBA" id="ARBA00023015"/>
    </source>
</evidence>
<keyword evidence="4" id="KW-0812">Transmembrane</keyword>
<evidence type="ECO:0000313" key="6">
    <source>
        <dbReference type="EMBL" id="TBL69389.1"/>
    </source>
</evidence>
<feature type="transmembrane region" description="Helical" evidence="4">
    <location>
        <begin position="12"/>
        <end position="36"/>
    </location>
</feature>
<dbReference type="Pfam" id="PF17853">
    <property type="entry name" value="GGDEF_2"/>
    <property type="match status" value="1"/>
</dbReference>
<dbReference type="SMART" id="SM00342">
    <property type="entry name" value="HTH_ARAC"/>
    <property type="match status" value="1"/>
</dbReference>
<dbReference type="OrthoDB" id="1877256at2"/>
<evidence type="ECO:0000256" key="3">
    <source>
        <dbReference type="ARBA" id="ARBA00023163"/>
    </source>
</evidence>
<proteinExistence type="predicted"/>
<dbReference type="RefSeq" id="WP_131018408.1">
    <property type="nucleotide sequence ID" value="NZ_SIRE01000038.1"/>
</dbReference>
<dbReference type="AlphaFoldDB" id="A0A4Q9DG48"/>